<dbReference type="InterPro" id="IPR001846">
    <property type="entry name" value="VWF_type-D"/>
</dbReference>
<dbReference type="GO" id="GO:0005886">
    <property type="term" value="C:plasma membrane"/>
    <property type="evidence" value="ECO:0007669"/>
    <property type="project" value="UniProtKB-SubCell"/>
</dbReference>
<dbReference type="FunFam" id="2.10.25.10:FF:000123">
    <property type="entry name" value="Crumbs homolog 1 (Drosophila)"/>
    <property type="match status" value="1"/>
</dbReference>
<dbReference type="InterPro" id="IPR000152">
    <property type="entry name" value="EGF-type_Asp/Asn_hydroxyl_site"/>
</dbReference>
<dbReference type="SMART" id="SM00181">
    <property type="entry name" value="EGF"/>
    <property type="match status" value="12"/>
</dbReference>
<evidence type="ECO:0000256" key="13">
    <source>
        <dbReference type="SAM" id="Phobius"/>
    </source>
</evidence>
<dbReference type="InterPro" id="IPR051495">
    <property type="entry name" value="Epithelial_Barrier/Signaling"/>
</dbReference>
<comment type="caution">
    <text evidence="18">The sequence shown here is derived from an EMBL/GenBank/DDBJ whole genome shotgun (WGS) entry which is preliminary data.</text>
</comment>
<dbReference type="Pfam" id="PF23263">
    <property type="entry name" value="C8-3_MUC4"/>
    <property type="match status" value="1"/>
</dbReference>
<feature type="domain" description="SEA" evidence="14">
    <location>
        <begin position="1393"/>
        <end position="1500"/>
    </location>
</feature>
<evidence type="ECO:0000256" key="7">
    <source>
        <dbReference type="ARBA" id="ARBA00022837"/>
    </source>
</evidence>
<dbReference type="Pfam" id="PF00094">
    <property type="entry name" value="VWD"/>
    <property type="match status" value="1"/>
</dbReference>
<evidence type="ECO:0000259" key="16">
    <source>
        <dbReference type="PROSITE" id="PS50856"/>
    </source>
</evidence>
<evidence type="ECO:0000313" key="19">
    <source>
        <dbReference type="Proteomes" id="UP001209878"/>
    </source>
</evidence>
<evidence type="ECO:0000259" key="17">
    <source>
        <dbReference type="PROSITE" id="PS51233"/>
    </source>
</evidence>
<dbReference type="Gene3D" id="3.30.70.960">
    <property type="entry name" value="SEA domain"/>
    <property type="match status" value="1"/>
</dbReference>
<evidence type="ECO:0000313" key="18">
    <source>
        <dbReference type="EMBL" id="KAK2181108.1"/>
    </source>
</evidence>
<keyword evidence="19" id="KW-1185">Reference proteome</keyword>
<feature type="domain" description="EGF-like" evidence="15">
    <location>
        <begin position="1044"/>
        <end position="1084"/>
    </location>
</feature>
<evidence type="ECO:0000256" key="9">
    <source>
        <dbReference type="ARBA" id="ARBA00023136"/>
    </source>
</evidence>
<dbReference type="GO" id="GO:0023052">
    <property type="term" value="P:signaling"/>
    <property type="evidence" value="ECO:0007669"/>
    <property type="project" value="UniProtKB-ARBA"/>
</dbReference>
<dbReference type="SMART" id="SM00723">
    <property type="entry name" value="AMOP"/>
    <property type="match status" value="1"/>
</dbReference>
<feature type="disulfide bond" evidence="12">
    <location>
        <begin position="1225"/>
        <end position="1234"/>
    </location>
</feature>
<dbReference type="InterPro" id="IPR056619">
    <property type="entry name" value="C8-3_MUC4"/>
</dbReference>
<keyword evidence="11" id="KW-0325">Glycoprotein</keyword>
<evidence type="ECO:0000256" key="1">
    <source>
        <dbReference type="ARBA" id="ARBA00004251"/>
    </source>
</evidence>
<evidence type="ECO:0000259" key="15">
    <source>
        <dbReference type="PROSITE" id="PS50026"/>
    </source>
</evidence>
<dbReference type="PANTHER" id="PTHR13802:SF52">
    <property type="entry name" value="MUCIN-4"/>
    <property type="match status" value="1"/>
</dbReference>
<evidence type="ECO:0000256" key="11">
    <source>
        <dbReference type="ARBA" id="ARBA00023180"/>
    </source>
</evidence>
<evidence type="ECO:0000256" key="8">
    <source>
        <dbReference type="ARBA" id="ARBA00022989"/>
    </source>
</evidence>
<evidence type="ECO:0008006" key="20">
    <source>
        <dbReference type="Google" id="ProtNLM"/>
    </source>
</evidence>
<accession>A0AAD9L2C3</accession>
<keyword evidence="6" id="KW-0677">Repeat</keyword>
<sequence length="1654" mass="185245">MTCFADIDECASSPCLNGGTCHDLWHGFTCECLPDLYRGRTCKDPIRHRYYQHGWPQADFCLGENAPMSCDWRKKECASRPIRIPNVQFFHGAYQTLHIYTNGYVTLGMRYQRRQPRRLNEWMLSYYKRRTATRQGMGMLAPLWTDNNAWHGTVCYHIYDLTQPGSTVEEQMRVKHAIDHARDDVIAHGGVSVTRITWVMVITWTEMLPRRSYNRYRETPNTFQLVIAYDPSRYQTFVMFVYVDMGWDTWTLWRPSMIGYFAFKHDTPISLQLAPSMKTTAFRLHARTGNTGKRGVYMFRVASGKYTINYDYKCRSWYANEMRRISWVRYYWWMTRVCPCDSRLAWMDGRWRFDYGQYYRTRRFCFYERMPWGISTQECCYAWSGFLVSTQDGRGGQTFLYHPRYGRLHVKYDVTPKEWCCQRSDNCHLFYRVRPMDRCWGYQPLFIGWFYGDPHIRTLDGFQYTFNGLGEYTLIETTHGNFTLQGRTAKARDANGTETDATVFSAFAARDAESDTIHIEMTASKDDLAVFVQNENVTDWFTSANVTDDTEHTDVTLTKKNTTQIEVTFKSGFTLTIGVTSQQLDITVGASEQFKEQTKGLMGVFNGDPTDDLLPPGENARPLANSSSEKSIFEDFGELWRIQKIDSIFYYAPGEGYSTFAHTEFKPLFLEDVLANMTDAQLQRAKQTCGDNKECLFDFAVTGKEDAAAATLATNSKNEKDAVSLVSGEVNTLLLTTYESANASPNITVVPVFNVTAGEVNTLLLTTYDPDGDTVIVNLTSSLPDGATFQGYKYTWRPVNMDPVNISFTASDGKEGIAAAEVSVRLCNCSGQGECLFDNLAEGYEMKNTFAVVQCNCSTGWEGDFCELDLDGCQDNPCTGGTNCTDLTPEEQMISGLSFNCSECPKGTEDDDGICLHIDECKEDTSDCEQECMNTEGGYKCSCVGGYTLNDDNATCTMDVDECAGNNGWCEFICTNFDGGFNCSCNDGFQLMNDKKHCQSCPSGTWGKDCLRECSCRDSDTECNVTTGCDKCPDGFMGPDCHVDVDECRDNSTCDSQATCSNTVGTYKCVCHSGFTQYNTTTCQDLDECESDPCENGAECVNGVRNYTCLCVDGYTGYNCQTDVNECANEPCQNNAVCQDLVGKYRCACVRGYTGKHCETEIDICDSNPCKNGANCTQNAGKYACNCVAGLTGLNCDHDIDDCAGQPCLNGGVCVDQRYGFVCNCTAGYTGSICETGPLCTAAPCLNGGTCVETNGTRTCHCVSEYKGVSCQIGFISTLSLSKIARLAVTLRLVDREFTSTLGDKSSSQYEELKSNVVDALKIILNGKLGTGKYKIVDVTFSSGSLVVTYDLDLPKESVAEMQTTVLNAIKTYKGKVAGSSIDSDSVTTSEKLTVRYYGQFRIPKLKYLASYSDDTSAEYVELAKDVKTKVEQTYRESGIVNTKLIGVSGITFTNGSVIVDFSLWLDASLRDLDVLREIFTSQKSLTIADKPIEDAGLPWLGVVLGSVVGLVFFILFVILVIFAVRKCRSHHRVDSPEEDASTIYSSPFRGSSRLWQARAPTMPVDPAPTQHDRMRMNIISNAVKGARKIDWSMMQNFARRNVGQKDDLLRPEHQRGRRRRNLGRICCMCNHILLFCCIADADQDIDFARELDT</sequence>
<dbReference type="InterPro" id="IPR018097">
    <property type="entry name" value="EGF_Ca-bd_CS"/>
</dbReference>
<dbReference type="FunFam" id="2.10.25.10:FF:000012">
    <property type="entry name" value="Delta-like protein"/>
    <property type="match status" value="1"/>
</dbReference>
<dbReference type="PRINTS" id="PR00010">
    <property type="entry name" value="EGFBLOOD"/>
</dbReference>
<dbReference type="Pfam" id="PF07645">
    <property type="entry name" value="EGF_CA"/>
    <property type="match status" value="3"/>
</dbReference>
<dbReference type="SMART" id="SM00179">
    <property type="entry name" value="EGF_CA"/>
    <property type="match status" value="9"/>
</dbReference>
<dbReference type="PANTHER" id="PTHR13802">
    <property type="entry name" value="MUCIN 4-RELATED"/>
    <property type="match status" value="1"/>
</dbReference>
<feature type="disulfide bond" evidence="12">
    <location>
        <begin position="1111"/>
        <end position="1120"/>
    </location>
</feature>
<dbReference type="SMART" id="SM00216">
    <property type="entry name" value="VWD"/>
    <property type="match status" value="1"/>
</dbReference>
<dbReference type="EMBL" id="JAODUO010000410">
    <property type="protein sequence ID" value="KAK2181108.1"/>
    <property type="molecule type" value="Genomic_DNA"/>
</dbReference>
<feature type="domain" description="EGF-like" evidence="15">
    <location>
        <begin position="1085"/>
        <end position="1121"/>
    </location>
</feature>
<dbReference type="InterPro" id="IPR005533">
    <property type="entry name" value="AMOP_dom"/>
</dbReference>
<feature type="disulfide bond" evidence="12">
    <location>
        <begin position="1187"/>
        <end position="1196"/>
    </location>
</feature>
<dbReference type="InterPro" id="IPR036364">
    <property type="entry name" value="SEA_dom_sf"/>
</dbReference>
<name>A0AAD9L2C3_RIDPI</name>
<feature type="domain" description="AMOP" evidence="16">
    <location>
        <begin position="306"/>
        <end position="434"/>
    </location>
</feature>
<dbReference type="PROSITE" id="PS00010">
    <property type="entry name" value="ASX_HYDROXYL"/>
    <property type="match status" value="6"/>
</dbReference>
<evidence type="ECO:0000256" key="12">
    <source>
        <dbReference type="PROSITE-ProRule" id="PRU00076"/>
    </source>
</evidence>
<feature type="disulfide bond" evidence="12">
    <location>
        <begin position="1262"/>
        <end position="1271"/>
    </location>
</feature>
<dbReference type="GO" id="GO:0007154">
    <property type="term" value="P:cell communication"/>
    <property type="evidence" value="ECO:0007669"/>
    <property type="project" value="UniProtKB-ARBA"/>
</dbReference>
<keyword evidence="7" id="KW-0106">Calcium</keyword>
<feature type="domain" description="EGF-like" evidence="15">
    <location>
        <begin position="6"/>
        <end position="43"/>
    </location>
</feature>
<protein>
    <recommendedName>
        <fullName evidence="20">Mucin-like protein</fullName>
    </recommendedName>
</protein>
<dbReference type="GO" id="GO:0005509">
    <property type="term" value="F:calcium ion binding"/>
    <property type="evidence" value="ECO:0007669"/>
    <property type="project" value="InterPro"/>
</dbReference>
<dbReference type="GO" id="GO:0007160">
    <property type="term" value="P:cell-matrix adhesion"/>
    <property type="evidence" value="ECO:0007669"/>
    <property type="project" value="InterPro"/>
</dbReference>
<dbReference type="InterPro" id="IPR009030">
    <property type="entry name" value="Growth_fac_rcpt_cys_sf"/>
</dbReference>
<dbReference type="Proteomes" id="UP001209878">
    <property type="component" value="Unassembled WGS sequence"/>
</dbReference>
<keyword evidence="9 13" id="KW-0472">Membrane</keyword>
<dbReference type="SUPFAM" id="SSF82671">
    <property type="entry name" value="SEA domain"/>
    <property type="match status" value="1"/>
</dbReference>
<evidence type="ECO:0000256" key="2">
    <source>
        <dbReference type="ARBA" id="ARBA00022475"/>
    </source>
</evidence>
<dbReference type="PROSITE" id="PS50026">
    <property type="entry name" value="EGF_3"/>
    <property type="match status" value="7"/>
</dbReference>
<proteinExistence type="predicted"/>
<evidence type="ECO:0000259" key="14">
    <source>
        <dbReference type="PROSITE" id="PS50024"/>
    </source>
</evidence>
<evidence type="ECO:0000256" key="10">
    <source>
        <dbReference type="ARBA" id="ARBA00023157"/>
    </source>
</evidence>
<dbReference type="InterPro" id="IPR000082">
    <property type="entry name" value="SEA_dom"/>
</dbReference>
<evidence type="ECO:0000256" key="5">
    <source>
        <dbReference type="ARBA" id="ARBA00022729"/>
    </source>
</evidence>
<dbReference type="CDD" id="cd00054">
    <property type="entry name" value="EGF_CA"/>
    <property type="match status" value="8"/>
</dbReference>
<keyword evidence="2" id="KW-1003">Cell membrane</keyword>
<feature type="disulfide bond" evidence="12">
    <location>
        <begin position="1149"/>
        <end position="1158"/>
    </location>
</feature>
<dbReference type="InterPro" id="IPR000742">
    <property type="entry name" value="EGF"/>
</dbReference>
<dbReference type="SUPFAM" id="SSF57196">
    <property type="entry name" value="EGF/Laminin"/>
    <property type="match status" value="7"/>
</dbReference>
<evidence type="ECO:0000256" key="4">
    <source>
        <dbReference type="ARBA" id="ARBA00022692"/>
    </source>
</evidence>
<dbReference type="PROSITE" id="PS50024">
    <property type="entry name" value="SEA"/>
    <property type="match status" value="1"/>
</dbReference>
<dbReference type="PROSITE" id="PS01187">
    <property type="entry name" value="EGF_CA"/>
    <property type="match status" value="3"/>
</dbReference>
<keyword evidence="4 13" id="KW-0812">Transmembrane</keyword>
<organism evidence="18 19">
    <name type="scientific">Ridgeia piscesae</name>
    <name type="common">Tubeworm</name>
    <dbReference type="NCBI Taxonomy" id="27915"/>
    <lineage>
        <taxon>Eukaryota</taxon>
        <taxon>Metazoa</taxon>
        <taxon>Spiralia</taxon>
        <taxon>Lophotrochozoa</taxon>
        <taxon>Annelida</taxon>
        <taxon>Polychaeta</taxon>
        <taxon>Sedentaria</taxon>
        <taxon>Canalipalpata</taxon>
        <taxon>Sabellida</taxon>
        <taxon>Siboglinidae</taxon>
        <taxon>Ridgeia</taxon>
    </lineage>
</organism>
<dbReference type="Pfam" id="PF06119">
    <property type="entry name" value="NIDO"/>
    <property type="match status" value="1"/>
</dbReference>
<dbReference type="FunFam" id="2.10.25.10:FF:000143">
    <property type="entry name" value="Protein crumbs 1"/>
    <property type="match status" value="1"/>
</dbReference>
<dbReference type="InterPro" id="IPR003886">
    <property type="entry name" value="NIDO_dom"/>
</dbReference>
<dbReference type="PROSITE" id="PS01186">
    <property type="entry name" value="EGF_2"/>
    <property type="match status" value="7"/>
</dbReference>
<dbReference type="SUPFAM" id="SSF57184">
    <property type="entry name" value="Growth factor receptor domain"/>
    <property type="match status" value="1"/>
</dbReference>
<feature type="domain" description="VWFD" evidence="17">
    <location>
        <begin position="446"/>
        <end position="648"/>
    </location>
</feature>
<dbReference type="FunFam" id="2.10.25.10:FF:000038">
    <property type="entry name" value="Fibrillin 2"/>
    <property type="match status" value="1"/>
</dbReference>
<dbReference type="FunFam" id="2.10.25.10:FF:000004">
    <property type="entry name" value="Neurogenic locus notch 1"/>
    <property type="match status" value="1"/>
</dbReference>
<comment type="caution">
    <text evidence="12">Lacks conserved residue(s) required for the propagation of feature annotation.</text>
</comment>
<dbReference type="FunFam" id="2.10.25.10:FF:000391">
    <property type="entry name" value="Weary, isoform C"/>
    <property type="match status" value="1"/>
</dbReference>
<keyword evidence="10 12" id="KW-1015">Disulfide bond</keyword>
<dbReference type="PROSITE" id="PS50856">
    <property type="entry name" value="AMOP"/>
    <property type="match status" value="1"/>
</dbReference>
<dbReference type="Pfam" id="PF01390">
    <property type="entry name" value="SEA"/>
    <property type="match status" value="1"/>
</dbReference>
<dbReference type="PROSITE" id="PS00022">
    <property type="entry name" value="EGF_1"/>
    <property type="match status" value="5"/>
</dbReference>
<dbReference type="PROSITE" id="PS51233">
    <property type="entry name" value="VWFD"/>
    <property type="match status" value="1"/>
</dbReference>
<dbReference type="Gene3D" id="2.10.25.10">
    <property type="entry name" value="Laminin"/>
    <property type="match status" value="10"/>
</dbReference>
<gene>
    <name evidence="18" type="ORF">NP493_410g01020</name>
</gene>
<dbReference type="InterPro" id="IPR001881">
    <property type="entry name" value="EGF-like_Ca-bd_dom"/>
</dbReference>
<feature type="domain" description="EGF-like" evidence="15">
    <location>
        <begin position="1123"/>
        <end position="1159"/>
    </location>
</feature>
<reference evidence="18" key="1">
    <citation type="journal article" date="2023" name="Mol. Biol. Evol.">
        <title>Third-Generation Sequencing Reveals the Adaptive Role of the Epigenome in Three Deep-Sea Polychaetes.</title>
        <authorList>
            <person name="Perez M."/>
            <person name="Aroh O."/>
            <person name="Sun Y."/>
            <person name="Lan Y."/>
            <person name="Juniper S.K."/>
            <person name="Young C.R."/>
            <person name="Angers B."/>
            <person name="Qian P.Y."/>
        </authorList>
    </citation>
    <scope>NUCLEOTIDE SEQUENCE</scope>
    <source>
        <strain evidence="18">R07B-5</strain>
    </source>
</reference>
<evidence type="ECO:0000256" key="3">
    <source>
        <dbReference type="ARBA" id="ARBA00022536"/>
    </source>
</evidence>
<feature type="domain" description="EGF-like" evidence="15">
    <location>
        <begin position="1161"/>
        <end position="1197"/>
    </location>
</feature>
<feature type="domain" description="EGF-like" evidence="15">
    <location>
        <begin position="1199"/>
        <end position="1235"/>
    </location>
</feature>
<keyword evidence="8 13" id="KW-1133">Transmembrane helix</keyword>
<evidence type="ECO:0000256" key="6">
    <source>
        <dbReference type="ARBA" id="ARBA00022737"/>
    </source>
</evidence>
<comment type="subcellular location">
    <subcellularLocation>
        <location evidence="1">Cell membrane</location>
        <topology evidence="1">Single-pass type I membrane protein</topology>
    </subcellularLocation>
</comment>
<feature type="domain" description="EGF-like" evidence="15">
    <location>
        <begin position="1236"/>
        <end position="1272"/>
    </location>
</feature>
<keyword evidence="5" id="KW-0732">Signal</keyword>
<dbReference type="Pfam" id="PF00008">
    <property type="entry name" value="EGF"/>
    <property type="match status" value="6"/>
</dbReference>
<dbReference type="InterPro" id="IPR049883">
    <property type="entry name" value="NOTCH1_EGF-like"/>
</dbReference>
<feature type="transmembrane region" description="Helical" evidence="13">
    <location>
        <begin position="1500"/>
        <end position="1525"/>
    </location>
</feature>
<keyword evidence="3 12" id="KW-0245">EGF-like domain</keyword>